<reference evidence="1" key="2">
    <citation type="journal article" date="2015" name="Fish Shellfish Immunol.">
        <title>Early steps in the European eel (Anguilla anguilla)-Vibrio vulnificus interaction in the gills: Role of the RtxA13 toxin.</title>
        <authorList>
            <person name="Callol A."/>
            <person name="Pajuelo D."/>
            <person name="Ebbesson L."/>
            <person name="Teles M."/>
            <person name="MacKenzie S."/>
            <person name="Amaro C."/>
        </authorList>
    </citation>
    <scope>NUCLEOTIDE SEQUENCE</scope>
</reference>
<dbReference type="AlphaFoldDB" id="A0A0E9RJW3"/>
<reference evidence="1" key="1">
    <citation type="submission" date="2014-11" db="EMBL/GenBank/DDBJ databases">
        <authorList>
            <person name="Amaro Gonzalez C."/>
        </authorList>
    </citation>
    <scope>NUCLEOTIDE SEQUENCE</scope>
</reference>
<organism evidence="1">
    <name type="scientific">Anguilla anguilla</name>
    <name type="common">European freshwater eel</name>
    <name type="synonym">Muraena anguilla</name>
    <dbReference type="NCBI Taxonomy" id="7936"/>
    <lineage>
        <taxon>Eukaryota</taxon>
        <taxon>Metazoa</taxon>
        <taxon>Chordata</taxon>
        <taxon>Craniata</taxon>
        <taxon>Vertebrata</taxon>
        <taxon>Euteleostomi</taxon>
        <taxon>Actinopterygii</taxon>
        <taxon>Neopterygii</taxon>
        <taxon>Teleostei</taxon>
        <taxon>Anguilliformes</taxon>
        <taxon>Anguillidae</taxon>
        <taxon>Anguilla</taxon>
    </lineage>
</organism>
<dbReference type="EMBL" id="GBXM01079203">
    <property type="protein sequence ID" value="JAH29374.1"/>
    <property type="molecule type" value="Transcribed_RNA"/>
</dbReference>
<name>A0A0E9RJW3_ANGAN</name>
<accession>A0A0E9RJW3</accession>
<protein>
    <submittedName>
        <fullName evidence="1">Uncharacterized protein</fullName>
    </submittedName>
</protein>
<evidence type="ECO:0000313" key="1">
    <source>
        <dbReference type="EMBL" id="JAH29374.1"/>
    </source>
</evidence>
<proteinExistence type="predicted"/>
<sequence length="33" mass="3795">MVRILSLTVSTLENIFLPNVSLNYKIFSPFCYA</sequence>